<name>A0ABT3PK30_9BACT</name>
<dbReference type="Pfam" id="PF13145">
    <property type="entry name" value="Rotamase_2"/>
    <property type="match status" value="1"/>
</dbReference>
<feature type="chain" id="PRO_5046192434" description="peptidylprolyl isomerase" evidence="6">
    <location>
        <begin position="24"/>
        <end position="308"/>
    </location>
</feature>
<dbReference type="EC" id="5.2.1.8" evidence="2"/>
<dbReference type="SUPFAM" id="SSF109998">
    <property type="entry name" value="Triger factor/SurA peptide-binding domain-like"/>
    <property type="match status" value="1"/>
</dbReference>
<reference evidence="8 9" key="1">
    <citation type="submission" date="2021-03" db="EMBL/GenBank/DDBJ databases">
        <title>Aliifodinibius sp. nov., a new bacterium isolated from saline soil.</title>
        <authorList>
            <person name="Galisteo C."/>
            <person name="De La Haba R."/>
            <person name="Sanchez-Porro C."/>
            <person name="Ventosa A."/>
        </authorList>
    </citation>
    <scope>NUCLEOTIDE SEQUENCE [LARGE SCALE GENOMIC DNA]</scope>
    <source>
        <strain evidence="8 9">1BSP15-2V2</strain>
    </source>
</reference>
<dbReference type="PANTHER" id="PTHR47245:SF1">
    <property type="entry name" value="FOLDASE PROTEIN PRSA"/>
    <property type="match status" value="1"/>
</dbReference>
<dbReference type="EMBL" id="JAGGJA010000003">
    <property type="protein sequence ID" value="MCW9706308.1"/>
    <property type="molecule type" value="Genomic_DNA"/>
</dbReference>
<protein>
    <recommendedName>
        <fullName evidence="2">peptidylprolyl isomerase</fullName>
        <ecNumber evidence="2">5.2.1.8</ecNumber>
    </recommendedName>
</protein>
<evidence type="ECO:0000256" key="6">
    <source>
        <dbReference type="SAM" id="SignalP"/>
    </source>
</evidence>
<keyword evidence="9" id="KW-1185">Reference proteome</keyword>
<dbReference type="InterPro" id="IPR050245">
    <property type="entry name" value="PrsA_foldase"/>
</dbReference>
<evidence type="ECO:0000256" key="5">
    <source>
        <dbReference type="ARBA" id="ARBA00023235"/>
    </source>
</evidence>
<comment type="catalytic activity">
    <reaction evidence="1">
        <text>[protein]-peptidylproline (omega=180) = [protein]-peptidylproline (omega=0)</text>
        <dbReference type="Rhea" id="RHEA:16237"/>
        <dbReference type="Rhea" id="RHEA-COMP:10747"/>
        <dbReference type="Rhea" id="RHEA-COMP:10748"/>
        <dbReference type="ChEBI" id="CHEBI:83833"/>
        <dbReference type="ChEBI" id="CHEBI:83834"/>
        <dbReference type="EC" id="5.2.1.8"/>
    </reaction>
</comment>
<dbReference type="PANTHER" id="PTHR47245">
    <property type="entry name" value="PEPTIDYLPROLYL ISOMERASE"/>
    <property type="match status" value="1"/>
</dbReference>
<organism evidence="8 9">
    <name type="scientific">Fodinibius salsisoli</name>
    <dbReference type="NCBI Taxonomy" id="2820877"/>
    <lineage>
        <taxon>Bacteria</taxon>
        <taxon>Pseudomonadati</taxon>
        <taxon>Balneolota</taxon>
        <taxon>Balneolia</taxon>
        <taxon>Balneolales</taxon>
        <taxon>Balneolaceae</taxon>
        <taxon>Fodinibius</taxon>
    </lineage>
</organism>
<keyword evidence="3 6" id="KW-0732">Signal</keyword>
<evidence type="ECO:0000256" key="2">
    <source>
        <dbReference type="ARBA" id="ARBA00013194"/>
    </source>
</evidence>
<proteinExistence type="predicted"/>
<evidence type="ECO:0000259" key="7">
    <source>
        <dbReference type="Pfam" id="PF13145"/>
    </source>
</evidence>
<keyword evidence="5 8" id="KW-0413">Isomerase</keyword>
<evidence type="ECO:0000256" key="3">
    <source>
        <dbReference type="ARBA" id="ARBA00022729"/>
    </source>
</evidence>
<dbReference type="RefSeq" id="WP_265765012.1">
    <property type="nucleotide sequence ID" value="NZ_JAGGJA010000003.1"/>
</dbReference>
<sequence>MQNILLLFRISAAIFILSLSACRGQYSTDTESQNLARVDSQYLTVEQAKQDIPSSFYQEDSLYALQQYREQWIQEQLLLKEANRLGVEDREAVQKKIKQARTEILQEALRAYIMSSEVDSTITEQEAQNYFNNHKNHFTLQEPYVQFRHLQTQNITDARTAKQALRDSISWKVVAQKYTSNPKKAVQKSQRYLPLSMALADIEIMQTYLGTIDIGAISAIQRVNGMYHFVQLTDRREEGSSPDLDWLMDEIKNLLILEKRQRKFNSYLKNLYLKAESDNEIASYNVLSTQTNPKNSTQDTLESNSTDE</sequence>
<feature type="domain" description="PpiC" evidence="7">
    <location>
        <begin position="122"/>
        <end position="239"/>
    </location>
</feature>
<evidence type="ECO:0000256" key="4">
    <source>
        <dbReference type="ARBA" id="ARBA00023110"/>
    </source>
</evidence>
<keyword evidence="4" id="KW-0697">Rotamase</keyword>
<accession>A0ABT3PK30</accession>
<comment type="caution">
    <text evidence="8">The sequence shown here is derived from an EMBL/GenBank/DDBJ whole genome shotgun (WGS) entry which is preliminary data.</text>
</comment>
<dbReference type="InterPro" id="IPR027304">
    <property type="entry name" value="Trigger_fact/SurA_dom_sf"/>
</dbReference>
<evidence type="ECO:0000313" key="8">
    <source>
        <dbReference type="EMBL" id="MCW9706308.1"/>
    </source>
</evidence>
<dbReference type="InterPro" id="IPR000297">
    <property type="entry name" value="PPIase_PpiC"/>
</dbReference>
<dbReference type="Proteomes" id="UP001207918">
    <property type="component" value="Unassembled WGS sequence"/>
</dbReference>
<dbReference type="GO" id="GO:0016853">
    <property type="term" value="F:isomerase activity"/>
    <property type="evidence" value="ECO:0007669"/>
    <property type="project" value="UniProtKB-KW"/>
</dbReference>
<gene>
    <name evidence="8" type="ORF">J6I44_05560</name>
</gene>
<evidence type="ECO:0000256" key="1">
    <source>
        <dbReference type="ARBA" id="ARBA00000971"/>
    </source>
</evidence>
<evidence type="ECO:0000313" key="9">
    <source>
        <dbReference type="Proteomes" id="UP001207918"/>
    </source>
</evidence>
<feature type="signal peptide" evidence="6">
    <location>
        <begin position="1"/>
        <end position="23"/>
    </location>
</feature>